<proteinExistence type="predicted"/>
<keyword evidence="2" id="KW-0472">Membrane</keyword>
<gene>
    <name evidence="3" type="ORF">UX39_C0001G0012</name>
</gene>
<dbReference type="Proteomes" id="UP000034175">
    <property type="component" value="Unassembled WGS sequence"/>
</dbReference>
<protein>
    <submittedName>
        <fullName evidence="3">Uncharacterized protein</fullName>
    </submittedName>
</protein>
<dbReference type="AlphaFoldDB" id="A0A0G1P3X2"/>
<keyword evidence="2" id="KW-1133">Transmembrane helix</keyword>
<evidence type="ECO:0000313" key="3">
    <source>
        <dbReference type="EMBL" id="KKU27292.1"/>
    </source>
</evidence>
<feature type="region of interest" description="Disordered" evidence="1">
    <location>
        <begin position="1"/>
        <end position="21"/>
    </location>
</feature>
<feature type="transmembrane region" description="Helical" evidence="2">
    <location>
        <begin position="55"/>
        <end position="75"/>
    </location>
</feature>
<sequence length="312" mass="35563">MSMLNPYDHNNHSSVQIKKNETGKKVSYERYQTPPGEEFSNRKLKWAMWYEKRRLAMYKITLVGLILTSVALWAYSFTVWINYLAFGIEEDGRLARDLTASVDYTRLHARFGAKPPEIINTQILPGGSNKFDLLAEIANPNPRFLVFFSYHFIVEGSRTPSKLAVVLPGETKIIAWLGLDAGPSSEPTVVLENVSWKRISAHKIKDVELWQKYRLDFTLSDFAFRRSSPDAAHADMLTFKLTNNSPFGFAQSEFYLALYQDQSLVGIKQIQFDTFLSQETKAVDLRNFAPNLTVTNVAPIPLINVYDSAVYL</sequence>
<evidence type="ECO:0000313" key="4">
    <source>
        <dbReference type="Proteomes" id="UP000034175"/>
    </source>
</evidence>
<reference evidence="3 4" key="1">
    <citation type="journal article" date="2015" name="Nature">
        <title>rRNA introns, odd ribosomes, and small enigmatic genomes across a large radiation of phyla.</title>
        <authorList>
            <person name="Brown C.T."/>
            <person name="Hug L.A."/>
            <person name="Thomas B.C."/>
            <person name="Sharon I."/>
            <person name="Castelle C.J."/>
            <person name="Singh A."/>
            <person name="Wilkins M.J."/>
            <person name="Williams K.H."/>
            <person name="Banfield J.F."/>
        </authorList>
    </citation>
    <scope>NUCLEOTIDE SEQUENCE [LARGE SCALE GENOMIC DNA]</scope>
</reference>
<accession>A0A0G1P3X2</accession>
<organism evidence="3 4">
    <name type="scientific">Candidatus Magasanikbacteria bacterium GW2011_GWA2_46_17</name>
    <dbReference type="NCBI Taxonomy" id="1619042"/>
    <lineage>
        <taxon>Bacteria</taxon>
        <taxon>Candidatus Magasanikiibacteriota</taxon>
    </lineage>
</organism>
<evidence type="ECO:0000256" key="2">
    <source>
        <dbReference type="SAM" id="Phobius"/>
    </source>
</evidence>
<name>A0A0G1P3X2_9BACT</name>
<keyword evidence="2" id="KW-0812">Transmembrane</keyword>
<comment type="caution">
    <text evidence="3">The sequence shown here is derived from an EMBL/GenBank/DDBJ whole genome shotgun (WGS) entry which is preliminary data.</text>
</comment>
<evidence type="ECO:0000256" key="1">
    <source>
        <dbReference type="SAM" id="MobiDB-lite"/>
    </source>
</evidence>
<dbReference type="EMBL" id="LCMA01000001">
    <property type="protein sequence ID" value="KKU27292.1"/>
    <property type="molecule type" value="Genomic_DNA"/>
</dbReference>